<accession>A0ABS9EQR6</accession>
<feature type="transmembrane region" description="Helical" evidence="1">
    <location>
        <begin position="109"/>
        <end position="129"/>
    </location>
</feature>
<dbReference type="Proteomes" id="UP001200430">
    <property type="component" value="Unassembled WGS sequence"/>
</dbReference>
<dbReference type="NCBIfam" id="TIGR03082">
    <property type="entry name" value="Gneg_AbrB_dup"/>
    <property type="match status" value="1"/>
</dbReference>
<keyword evidence="1" id="KW-0812">Transmembrane</keyword>
<organism evidence="2 3">
    <name type="scientific">Dethiosulfovibrio marinus</name>
    <dbReference type="NCBI Taxonomy" id="133532"/>
    <lineage>
        <taxon>Bacteria</taxon>
        <taxon>Thermotogati</taxon>
        <taxon>Synergistota</taxon>
        <taxon>Synergistia</taxon>
        <taxon>Synergistales</taxon>
        <taxon>Dethiosulfovibrionaceae</taxon>
        <taxon>Dethiosulfovibrio</taxon>
    </lineage>
</organism>
<keyword evidence="1" id="KW-1133">Transmembrane helix</keyword>
<dbReference type="PANTHER" id="PTHR38457:SF1">
    <property type="entry name" value="REGULATOR ABRB-RELATED"/>
    <property type="match status" value="1"/>
</dbReference>
<sequence>MNHVFMVWGAVALGGLIGHLCRMPSGIMVGGMIAGLAVKIAFAPDMESSRWLSAISQLLVAGAIVFNSDVSSVKSLPGMIPVAMGYSVVMLGFGVLVALVLSRFFGMDILTSLFASSPGGLSGLGLAATESEANAPLALLFHVSRITLVLMVVPLLARYLSR</sequence>
<evidence type="ECO:0000313" key="3">
    <source>
        <dbReference type="Proteomes" id="UP001200430"/>
    </source>
</evidence>
<protein>
    <submittedName>
        <fullName evidence="2">AbrB family transcriptional regulator</fullName>
    </submittedName>
</protein>
<proteinExistence type="predicted"/>
<keyword evidence="1" id="KW-0472">Membrane</keyword>
<feature type="transmembrane region" description="Helical" evidence="1">
    <location>
        <begin position="80"/>
        <end position="102"/>
    </location>
</feature>
<dbReference type="PANTHER" id="PTHR38457">
    <property type="entry name" value="REGULATOR ABRB-RELATED"/>
    <property type="match status" value="1"/>
</dbReference>
<dbReference type="EMBL" id="JAKGUD010000017">
    <property type="protein sequence ID" value="MCF4143524.1"/>
    <property type="molecule type" value="Genomic_DNA"/>
</dbReference>
<dbReference type="InterPro" id="IPR007820">
    <property type="entry name" value="AbrB_fam"/>
</dbReference>
<name>A0ABS9EQR6_9BACT</name>
<evidence type="ECO:0000256" key="1">
    <source>
        <dbReference type="SAM" id="Phobius"/>
    </source>
</evidence>
<gene>
    <name evidence="2" type="ORF">L2W38_11945</name>
</gene>
<dbReference type="Pfam" id="PF05145">
    <property type="entry name" value="AbrB"/>
    <property type="match status" value="1"/>
</dbReference>
<reference evidence="2 3" key="1">
    <citation type="submission" date="2022-01" db="EMBL/GenBank/DDBJ databases">
        <title>Dethiosulfovibrio faecalis sp. nov., a novel proteolytic, non-sulfur-reducing bacterium isolated from a marine aquaculture solid waste bioreactor.</title>
        <authorList>
            <person name="Grabowski S."/>
            <person name="Apolinario E."/>
            <person name="Schneider N."/>
            <person name="Marshall C.W."/>
            <person name="Sowers K.R."/>
        </authorList>
    </citation>
    <scope>NUCLEOTIDE SEQUENCE [LARGE SCALE GENOMIC DNA]</scope>
    <source>
        <strain evidence="2 3">DSM 12537</strain>
    </source>
</reference>
<feature type="transmembrane region" description="Helical" evidence="1">
    <location>
        <begin position="6"/>
        <end position="38"/>
    </location>
</feature>
<dbReference type="InterPro" id="IPR017516">
    <property type="entry name" value="AbrB_dup"/>
</dbReference>
<feature type="transmembrane region" description="Helical" evidence="1">
    <location>
        <begin position="135"/>
        <end position="157"/>
    </location>
</feature>
<keyword evidence="3" id="KW-1185">Reference proteome</keyword>
<comment type="caution">
    <text evidence="2">The sequence shown here is derived from an EMBL/GenBank/DDBJ whole genome shotgun (WGS) entry which is preliminary data.</text>
</comment>
<evidence type="ECO:0000313" key="2">
    <source>
        <dbReference type="EMBL" id="MCF4143524.1"/>
    </source>
</evidence>